<protein>
    <submittedName>
        <fullName evidence="2">CDP-diglyceride synthetase</fullName>
    </submittedName>
</protein>
<dbReference type="InterPro" id="IPR032690">
    <property type="entry name" value="CarS"/>
</dbReference>
<name>A0A075FRF2_9EURY</name>
<feature type="transmembrane region" description="Helical" evidence="1">
    <location>
        <begin position="12"/>
        <end position="32"/>
    </location>
</feature>
<organism evidence="2">
    <name type="scientific">uncultured marine group II/III euryarchaeote AD1000_44_D07</name>
    <dbReference type="NCBI Taxonomy" id="1457775"/>
    <lineage>
        <taxon>Archaea</taxon>
        <taxon>Methanobacteriati</taxon>
        <taxon>Methanobacteriota</taxon>
        <taxon>environmental samples</taxon>
    </lineage>
</organism>
<keyword evidence="1" id="KW-1133">Transmembrane helix</keyword>
<reference evidence="2" key="1">
    <citation type="journal article" date="2014" name="Genome Biol. Evol.">
        <title>Pangenome evidence for extensive interdomain horizontal transfer affecting lineage core and shell genes in uncultured planktonic thaumarchaeota and euryarchaeota.</title>
        <authorList>
            <person name="Deschamps P."/>
            <person name="Zivanovic Y."/>
            <person name="Moreira D."/>
            <person name="Rodriguez-Valera F."/>
            <person name="Lopez-Garcia P."/>
        </authorList>
    </citation>
    <scope>NUCLEOTIDE SEQUENCE</scope>
</reference>
<sequence length="226" mass="24740">MDVLPPFPAPDPAAFALNILSVLMMYGPFYLANTGAMLFGKWIPDRLGFSSVVIDGGRNWKDGFRLLGDGKTWNGLLGGAVLSGLLTMLTHHLWTERLLPDARPFVDPTLLAESDDWFWVGGEWGAAFAMGFTLGLACMLGDTAGSFIKRRQGLKREGDESSQAPLLDSAPFAIAIFVAAFVLFDGQIITHEQLHEEIAALMVLTPVIHRMSNRLGYRLGLKSVPY</sequence>
<dbReference type="PANTHER" id="PTHR39650:SF1">
    <property type="entry name" value="CDP-ARCHAEOL SYNTHASE"/>
    <property type="match status" value="1"/>
</dbReference>
<evidence type="ECO:0000313" key="2">
    <source>
        <dbReference type="EMBL" id="AIE94245.1"/>
    </source>
</evidence>
<dbReference type="AlphaFoldDB" id="A0A075FRF2"/>
<dbReference type="PANTHER" id="PTHR39650">
    <property type="entry name" value="CDP-ARCHAEOL SYNTHASE"/>
    <property type="match status" value="1"/>
</dbReference>
<dbReference type="Pfam" id="PF01864">
    <property type="entry name" value="CarS-like"/>
    <property type="match status" value="2"/>
</dbReference>
<feature type="transmembrane region" description="Helical" evidence="1">
    <location>
        <begin position="124"/>
        <end position="145"/>
    </location>
</feature>
<evidence type="ECO:0000256" key="1">
    <source>
        <dbReference type="SAM" id="Phobius"/>
    </source>
</evidence>
<keyword evidence="1" id="KW-0812">Transmembrane</keyword>
<accession>A0A075FRF2</accession>
<keyword evidence="1" id="KW-0472">Membrane</keyword>
<dbReference type="EMBL" id="KF900418">
    <property type="protein sequence ID" value="AIE94245.1"/>
    <property type="molecule type" value="Genomic_DNA"/>
</dbReference>
<feature type="transmembrane region" description="Helical" evidence="1">
    <location>
        <begin position="75"/>
        <end position="94"/>
    </location>
</feature>
<proteinExistence type="predicted"/>